<dbReference type="Gene3D" id="3.40.50.720">
    <property type="entry name" value="NAD(P)-binding Rossmann-like Domain"/>
    <property type="match status" value="1"/>
</dbReference>
<gene>
    <name evidence="2" type="ORF">RM779_26730</name>
</gene>
<sequence>MQSVILVTGGTGTLGREVVRRLLEDEHEVRVLSRHGRPEGDRLPVEWSEGDLKTGAGLDAALTGVDAVVHCATVGGRGDVAMTRRLTRAALRIGRPHVVYVSVVGVDRARSVSFCRAKAECERIVEECGLPWTVLRATQFHSLITRAVRAQRWLPVVLTLGGGVRLQPMAEQEAASRLAGLAVGRPQGRVPDVAGPEIRTARDLARTAARAQGLHRPVVAVRLPGKGFREVRDGALLAPGRAVGLVGFEEYMAA</sequence>
<dbReference type="InterPro" id="IPR016040">
    <property type="entry name" value="NAD(P)-bd_dom"/>
</dbReference>
<name>A0ABU2SBI3_9ACTN</name>
<dbReference type="Proteomes" id="UP001183615">
    <property type="component" value="Unassembled WGS sequence"/>
</dbReference>
<evidence type="ECO:0000313" key="2">
    <source>
        <dbReference type="EMBL" id="MDT0446163.1"/>
    </source>
</evidence>
<protein>
    <submittedName>
        <fullName evidence="2">SDR family oxidoreductase</fullName>
    </submittedName>
</protein>
<dbReference type="PANTHER" id="PTHR12126:SF11">
    <property type="entry name" value="NADH DEHYDROGENASE [UBIQUINONE] 1 ALPHA SUBCOMPLEX SUBUNIT 9, MITOCHONDRIAL"/>
    <property type="match status" value="1"/>
</dbReference>
<dbReference type="SUPFAM" id="SSF51735">
    <property type="entry name" value="NAD(P)-binding Rossmann-fold domains"/>
    <property type="match status" value="1"/>
</dbReference>
<reference evidence="3" key="1">
    <citation type="submission" date="2023-07" db="EMBL/GenBank/DDBJ databases">
        <title>30 novel species of actinomycetes from the DSMZ collection.</title>
        <authorList>
            <person name="Nouioui I."/>
        </authorList>
    </citation>
    <scope>NUCLEOTIDE SEQUENCE [LARGE SCALE GENOMIC DNA]</scope>
    <source>
        <strain evidence="3">DSM 41886</strain>
    </source>
</reference>
<dbReference type="EMBL" id="JAVREV010000017">
    <property type="protein sequence ID" value="MDT0446163.1"/>
    <property type="molecule type" value="Genomic_DNA"/>
</dbReference>
<keyword evidence="3" id="KW-1185">Reference proteome</keyword>
<dbReference type="InterPro" id="IPR036291">
    <property type="entry name" value="NAD(P)-bd_dom_sf"/>
</dbReference>
<feature type="domain" description="NAD(P)-binding" evidence="1">
    <location>
        <begin position="9"/>
        <end position="141"/>
    </location>
</feature>
<dbReference type="RefSeq" id="WP_311620322.1">
    <property type="nucleotide sequence ID" value="NZ_JAVREV010000017.1"/>
</dbReference>
<comment type="caution">
    <text evidence="2">The sequence shown here is derived from an EMBL/GenBank/DDBJ whole genome shotgun (WGS) entry which is preliminary data.</text>
</comment>
<proteinExistence type="predicted"/>
<organism evidence="2 3">
    <name type="scientific">Streptomyces johnsoniae</name>
    <dbReference type="NCBI Taxonomy" id="3075532"/>
    <lineage>
        <taxon>Bacteria</taxon>
        <taxon>Bacillati</taxon>
        <taxon>Actinomycetota</taxon>
        <taxon>Actinomycetes</taxon>
        <taxon>Kitasatosporales</taxon>
        <taxon>Streptomycetaceae</taxon>
        <taxon>Streptomyces</taxon>
    </lineage>
</organism>
<accession>A0ABU2SBI3</accession>
<evidence type="ECO:0000259" key="1">
    <source>
        <dbReference type="Pfam" id="PF13460"/>
    </source>
</evidence>
<dbReference type="Pfam" id="PF13460">
    <property type="entry name" value="NAD_binding_10"/>
    <property type="match status" value="1"/>
</dbReference>
<evidence type="ECO:0000313" key="3">
    <source>
        <dbReference type="Proteomes" id="UP001183615"/>
    </source>
</evidence>
<dbReference type="InterPro" id="IPR051207">
    <property type="entry name" value="ComplexI_NDUFA9_subunit"/>
</dbReference>
<dbReference type="PANTHER" id="PTHR12126">
    <property type="entry name" value="NADH-UBIQUINONE OXIDOREDUCTASE 39 KDA SUBUNIT-RELATED"/>
    <property type="match status" value="1"/>
</dbReference>